<feature type="transmembrane region" description="Helical" evidence="1">
    <location>
        <begin position="22"/>
        <end position="45"/>
    </location>
</feature>
<dbReference type="AlphaFoldDB" id="A0A5B7IV71"/>
<sequence>MAEDCARDGVANNFEMNKLHSLFALLLLVDFGLWAGGSVSLWQAARRTVHLKRLLQEVAPGEAIPETTLPMFASAATHAASLCAMPTKKWLLVPVLGPLMIAKQHHIHAQCLQARLSNITVIRKQHTRNLCGLLYVMAFTVTLANLKLPFGIPGCRINALLLDALAQ</sequence>
<accession>A0A5B7IV71</accession>
<evidence type="ECO:0000256" key="1">
    <source>
        <dbReference type="SAM" id="Phobius"/>
    </source>
</evidence>
<comment type="caution">
    <text evidence="2">The sequence shown here is derived from an EMBL/GenBank/DDBJ whole genome shotgun (WGS) entry which is preliminary data.</text>
</comment>
<keyword evidence="1" id="KW-0472">Membrane</keyword>
<feature type="transmembrane region" description="Helical" evidence="1">
    <location>
        <begin position="132"/>
        <end position="152"/>
    </location>
</feature>
<protein>
    <submittedName>
        <fullName evidence="2">Uncharacterized protein</fullName>
    </submittedName>
</protein>
<keyword evidence="3" id="KW-1185">Reference proteome</keyword>
<evidence type="ECO:0000313" key="2">
    <source>
        <dbReference type="EMBL" id="MPC87802.1"/>
    </source>
</evidence>
<organism evidence="2 3">
    <name type="scientific">Portunus trituberculatus</name>
    <name type="common">Swimming crab</name>
    <name type="synonym">Neptunus trituberculatus</name>
    <dbReference type="NCBI Taxonomy" id="210409"/>
    <lineage>
        <taxon>Eukaryota</taxon>
        <taxon>Metazoa</taxon>
        <taxon>Ecdysozoa</taxon>
        <taxon>Arthropoda</taxon>
        <taxon>Crustacea</taxon>
        <taxon>Multicrustacea</taxon>
        <taxon>Malacostraca</taxon>
        <taxon>Eumalacostraca</taxon>
        <taxon>Eucarida</taxon>
        <taxon>Decapoda</taxon>
        <taxon>Pleocyemata</taxon>
        <taxon>Brachyura</taxon>
        <taxon>Eubrachyura</taxon>
        <taxon>Portunoidea</taxon>
        <taxon>Portunidae</taxon>
        <taxon>Portuninae</taxon>
        <taxon>Portunus</taxon>
    </lineage>
</organism>
<reference evidence="2 3" key="1">
    <citation type="submission" date="2019-05" db="EMBL/GenBank/DDBJ databases">
        <title>Another draft genome of Portunus trituberculatus and its Hox gene families provides insights of decapod evolution.</title>
        <authorList>
            <person name="Jeong J.-H."/>
            <person name="Song I."/>
            <person name="Kim S."/>
            <person name="Choi T."/>
            <person name="Kim D."/>
            <person name="Ryu S."/>
            <person name="Kim W."/>
        </authorList>
    </citation>
    <scope>NUCLEOTIDE SEQUENCE [LARGE SCALE GENOMIC DNA]</scope>
    <source>
        <tissue evidence="2">Muscle</tissue>
    </source>
</reference>
<keyword evidence="1" id="KW-0812">Transmembrane</keyword>
<name>A0A5B7IV71_PORTR</name>
<keyword evidence="1" id="KW-1133">Transmembrane helix</keyword>
<proteinExistence type="predicted"/>
<evidence type="ECO:0000313" key="3">
    <source>
        <dbReference type="Proteomes" id="UP000324222"/>
    </source>
</evidence>
<gene>
    <name evidence="2" type="ORF">E2C01_082678</name>
</gene>
<dbReference type="Proteomes" id="UP000324222">
    <property type="component" value="Unassembled WGS sequence"/>
</dbReference>
<dbReference type="EMBL" id="VSRR010075643">
    <property type="protein sequence ID" value="MPC87802.1"/>
    <property type="molecule type" value="Genomic_DNA"/>
</dbReference>